<dbReference type="AlphaFoldDB" id="A0AAV5AF89"/>
<keyword evidence="2" id="KW-1185">Reference proteome</keyword>
<organism evidence="1 2">
    <name type="scientific">Clathrus columnatus</name>
    <dbReference type="NCBI Taxonomy" id="1419009"/>
    <lineage>
        <taxon>Eukaryota</taxon>
        <taxon>Fungi</taxon>
        <taxon>Dikarya</taxon>
        <taxon>Basidiomycota</taxon>
        <taxon>Agaricomycotina</taxon>
        <taxon>Agaricomycetes</taxon>
        <taxon>Phallomycetidae</taxon>
        <taxon>Phallales</taxon>
        <taxon>Clathraceae</taxon>
        <taxon>Clathrus</taxon>
    </lineage>
</organism>
<dbReference type="Proteomes" id="UP001050691">
    <property type="component" value="Unassembled WGS sequence"/>
</dbReference>
<name>A0AAV5AF89_9AGAM</name>
<dbReference type="EMBL" id="BPWL01000007">
    <property type="protein sequence ID" value="GJJ12327.1"/>
    <property type="molecule type" value="Genomic_DNA"/>
</dbReference>
<reference evidence="1" key="1">
    <citation type="submission" date="2021-10" db="EMBL/GenBank/DDBJ databases">
        <title>De novo Genome Assembly of Clathrus columnatus (Basidiomycota, Fungi) Using Illumina and Nanopore Sequence Data.</title>
        <authorList>
            <person name="Ogiso-Tanaka E."/>
            <person name="Itagaki H."/>
            <person name="Hosoya T."/>
            <person name="Hosaka K."/>
        </authorList>
    </citation>
    <scope>NUCLEOTIDE SEQUENCE</scope>
    <source>
        <strain evidence="1">MO-923</strain>
    </source>
</reference>
<proteinExistence type="predicted"/>
<evidence type="ECO:0000313" key="2">
    <source>
        <dbReference type="Proteomes" id="UP001050691"/>
    </source>
</evidence>
<protein>
    <submittedName>
        <fullName evidence="1">Uncharacterized protein</fullName>
    </submittedName>
</protein>
<evidence type="ECO:0000313" key="1">
    <source>
        <dbReference type="EMBL" id="GJJ12327.1"/>
    </source>
</evidence>
<gene>
    <name evidence="1" type="ORF">Clacol_006568</name>
</gene>
<accession>A0AAV5AF89</accession>
<sequence length="217" mass="24393">MDGDTDRGTLYGVLHKTDTYHTQRYEALFGLHQYVNNNNGIRTIEWSWHEVADIIHRVVEFVANPDDVETYTIRRVSLQLKHMRNTRGFRNHPNVFTVEGAPVDRTSENTGPIVGKVYILAGPGLVDDKTSPAGARGPSGNKPTDCTPFLVHLGDPKVRSYVRTRDNKCCVSGERVIGKDYARFQVAHLFERANSNQTDGRTKFKVLQAATGYFPMA</sequence>
<comment type="caution">
    <text evidence="1">The sequence shown here is derived from an EMBL/GenBank/DDBJ whole genome shotgun (WGS) entry which is preliminary data.</text>
</comment>